<gene>
    <name evidence="3" type="ORF">RMAR1173_LOCUS18247</name>
</gene>
<dbReference type="InterPro" id="IPR008775">
    <property type="entry name" value="Phytyl_CoA_dOase-like"/>
</dbReference>
<evidence type="ECO:0000313" key="3">
    <source>
        <dbReference type="EMBL" id="CAD9707256.1"/>
    </source>
</evidence>
<dbReference type="Pfam" id="PF05721">
    <property type="entry name" value="PhyH"/>
    <property type="match status" value="1"/>
</dbReference>
<dbReference type="SUPFAM" id="SSF51197">
    <property type="entry name" value="Clavaminate synthase-like"/>
    <property type="match status" value="1"/>
</dbReference>
<proteinExistence type="predicted"/>
<dbReference type="PANTHER" id="PTHR20883:SF49">
    <property type="entry name" value="PHYTANOYL-COA DIOXYGENASE"/>
    <property type="match status" value="1"/>
</dbReference>
<reference evidence="3" key="1">
    <citation type="submission" date="2021-01" db="EMBL/GenBank/DDBJ databases">
        <authorList>
            <person name="Corre E."/>
            <person name="Pelletier E."/>
            <person name="Niang G."/>
            <person name="Scheremetjew M."/>
            <person name="Finn R."/>
            <person name="Kale V."/>
            <person name="Holt S."/>
            <person name="Cochrane G."/>
            <person name="Meng A."/>
            <person name="Brown T."/>
            <person name="Cohen L."/>
        </authorList>
    </citation>
    <scope>NUCLEOTIDE SEQUENCE</scope>
    <source>
        <strain evidence="3">CCMP1243</strain>
    </source>
</reference>
<dbReference type="EMBL" id="HBHJ01027572">
    <property type="protein sequence ID" value="CAD9707256.1"/>
    <property type="molecule type" value="Transcribed_RNA"/>
</dbReference>
<dbReference type="AlphaFoldDB" id="A0A7S2SR24"/>
<organism evidence="3">
    <name type="scientific">Rhizochromulina marina</name>
    <dbReference type="NCBI Taxonomy" id="1034831"/>
    <lineage>
        <taxon>Eukaryota</taxon>
        <taxon>Sar</taxon>
        <taxon>Stramenopiles</taxon>
        <taxon>Ochrophyta</taxon>
        <taxon>Dictyochophyceae</taxon>
        <taxon>Rhizochromulinales</taxon>
        <taxon>Rhizochromulina</taxon>
    </lineage>
</organism>
<protein>
    <recommendedName>
        <fullName evidence="4">Fe2OG dioxygenase domain-containing protein</fullName>
    </recommendedName>
</protein>
<evidence type="ECO:0000256" key="1">
    <source>
        <dbReference type="ARBA" id="ARBA00001962"/>
    </source>
</evidence>
<sequence length="383" mass="41784">MAVLSRRGAVSLVGVLLFLQPQGLPALLGPTLGLRRRAGAWWRLAVDSDDRAAELARSLGLEVVGGEEGRNSGLTFAAAPALPTDTVLAFEREGHIATRGLLSTQEMASLRGPVEEAFRRREFEAWFHSARVMLGDENLVDDFGLPLLETTEECIEALEAHGCELPFLQVFNSWREDPAVAEFVCGPRLAAVAAQLLGVSRVRLYQDSMFLKRPGDGATRWHSDLHMAPFDTNDLVTCWIPLDPVPAQEDGGTGLTFASGSHRDFALAFWSRPHETGKDFSARYDDCLASHGALDPGDATWHHGWVLHSSPPNDSPDRRLALTVSFVADGARLRDEAHHEVDIDDEDRTSYEDWVSEVPPGAPVEHAMVPLVGGGRMQGEGAL</sequence>
<keyword evidence="2" id="KW-0732">Signal</keyword>
<evidence type="ECO:0008006" key="4">
    <source>
        <dbReference type="Google" id="ProtNLM"/>
    </source>
</evidence>
<dbReference type="Gene3D" id="2.60.120.620">
    <property type="entry name" value="q2cbj1_9rhob like domain"/>
    <property type="match status" value="1"/>
</dbReference>
<evidence type="ECO:0000256" key="2">
    <source>
        <dbReference type="SAM" id="SignalP"/>
    </source>
</evidence>
<feature type="chain" id="PRO_5031142683" description="Fe2OG dioxygenase domain-containing protein" evidence="2">
    <location>
        <begin position="27"/>
        <end position="383"/>
    </location>
</feature>
<feature type="signal peptide" evidence="2">
    <location>
        <begin position="1"/>
        <end position="26"/>
    </location>
</feature>
<dbReference type="PANTHER" id="PTHR20883">
    <property type="entry name" value="PHYTANOYL-COA DIOXYGENASE DOMAIN CONTAINING 1"/>
    <property type="match status" value="1"/>
</dbReference>
<accession>A0A7S2SR24</accession>
<name>A0A7S2SR24_9STRA</name>
<comment type="cofactor">
    <cofactor evidence="1">
        <name>Fe cation</name>
        <dbReference type="ChEBI" id="CHEBI:24875"/>
    </cofactor>
</comment>